<dbReference type="InterPro" id="IPR007298">
    <property type="entry name" value="Cu-R_lipoprotein_NlpE"/>
</dbReference>
<dbReference type="Pfam" id="PF04170">
    <property type="entry name" value="NlpE"/>
    <property type="match status" value="1"/>
</dbReference>
<evidence type="ECO:0000313" key="1">
    <source>
        <dbReference type="EMBL" id="HCK24247.1"/>
    </source>
</evidence>
<sequence>MKRYYFTEVLFSLVILGITICGCDNKSKKTSDVDIAGNMGMYVATLPCADCPGIFTHLTLNADSTAYLTTLYMDSDNTSETIDGRWIFTDSIFTVKASNGEVTMYKLLSENQLVQVGETKEVKKEYILTKEAEMLADSFVGTYSFGSDEKGAYRQTLKIAKVDDRHVEVAITKTGGKAKGCEFKAQGYIVNNQIEVNLKDVNPDMKSVMTICPLNSGDGLNVFTSKFDDRYDLMFFCGGGGSLAGDYIKENH</sequence>
<reference evidence="1 2" key="1">
    <citation type="journal article" date="2018" name="Nat. Biotechnol.">
        <title>A standardized bacterial taxonomy based on genome phylogeny substantially revises the tree of life.</title>
        <authorList>
            <person name="Parks D.H."/>
            <person name="Chuvochina M."/>
            <person name="Waite D.W."/>
            <person name="Rinke C."/>
            <person name="Skarshewski A."/>
            <person name="Chaumeil P.A."/>
            <person name="Hugenholtz P."/>
        </authorList>
    </citation>
    <scope>NUCLEOTIDE SEQUENCE [LARGE SCALE GENOMIC DNA]</scope>
    <source>
        <strain evidence="1">UBA9667</strain>
    </source>
</reference>
<dbReference type="AlphaFoldDB" id="A0A3D2SDB5"/>
<proteinExistence type="predicted"/>
<gene>
    <name evidence="1" type="ORF">DHW31_05560</name>
</gene>
<dbReference type="PROSITE" id="PS51257">
    <property type="entry name" value="PROKAR_LIPOPROTEIN"/>
    <property type="match status" value="1"/>
</dbReference>
<dbReference type="EMBL" id="DPVG01000203">
    <property type="protein sequence ID" value="HCK24247.1"/>
    <property type="molecule type" value="Genomic_DNA"/>
</dbReference>
<accession>A0A3D2SDB5</accession>
<comment type="caution">
    <text evidence="1">The sequence shown here is derived from an EMBL/GenBank/DDBJ whole genome shotgun (WGS) entry which is preliminary data.</text>
</comment>
<organism evidence="1 2">
    <name type="scientific">Bacteroides graminisolvens</name>
    <dbReference type="NCBI Taxonomy" id="477666"/>
    <lineage>
        <taxon>Bacteria</taxon>
        <taxon>Pseudomonadati</taxon>
        <taxon>Bacteroidota</taxon>
        <taxon>Bacteroidia</taxon>
        <taxon>Bacteroidales</taxon>
        <taxon>Bacteroidaceae</taxon>
        <taxon>Bacteroides</taxon>
    </lineage>
</organism>
<evidence type="ECO:0000313" key="2">
    <source>
        <dbReference type="Proteomes" id="UP000263098"/>
    </source>
</evidence>
<name>A0A3D2SDB5_9BACE</name>
<protein>
    <submittedName>
        <fullName evidence="1">Copper homeostasis protein</fullName>
    </submittedName>
</protein>
<dbReference type="Proteomes" id="UP000263098">
    <property type="component" value="Unassembled WGS sequence"/>
</dbReference>
<dbReference type="Gene3D" id="2.40.128.640">
    <property type="match status" value="1"/>
</dbReference>